<dbReference type="AlphaFoldDB" id="T1IF84"/>
<dbReference type="RefSeq" id="XP_073970137.1">
    <property type="nucleotide sequence ID" value="XM_074114036.1"/>
</dbReference>
<keyword evidence="2" id="KW-0812">Transmembrane</keyword>
<dbReference type="EnsemblMetazoa" id="RPRC014953-RA">
    <property type="protein sequence ID" value="RPRC014953-PA"/>
    <property type="gene ID" value="RPRC014953"/>
</dbReference>
<dbReference type="RefSeq" id="XP_073970134.1">
    <property type="nucleotide sequence ID" value="XM_074114033.1"/>
</dbReference>
<dbReference type="RefSeq" id="XP_073970140.1">
    <property type="nucleotide sequence ID" value="XM_074114039.1"/>
</dbReference>
<dbReference type="GO" id="GO:0016020">
    <property type="term" value="C:membrane"/>
    <property type="evidence" value="ECO:0007669"/>
    <property type="project" value="TreeGrafter"/>
</dbReference>
<organism evidence="4 5">
    <name type="scientific">Rhodnius prolixus</name>
    <name type="common">Triatomid bug</name>
    <dbReference type="NCBI Taxonomy" id="13249"/>
    <lineage>
        <taxon>Eukaryota</taxon>
        <taxon>Metazoa</taxon>
        <taxon>Ecdysozoa</taxon>
        <taxon>Arthropoda</taxon>
        <taxon>Hexapoda</taxon>
        <taxon>Insecta</taxon>
        <taxon>Pterygota</taxon>
        <taxon>Neoptera</taxon>
        <taxon>Paraneoptera</taxon>
        <taxon>Hemiptera</taxon>
        <taxon>Heteroptera</taxon>
        <taxon>Panheteroptera</taxon>
        <taxon>Cimicomorpha</taxon>
        <taxon>Reduviidae</taxon>
        <taxon>Triatominae</taxon>
        <taxon>Rhodnius</taxon>
    </lineage>
</organism>
<sequence>MSSATSTLHWCVLLLVVWEVAGETTTTDCVGNATSSCIHHKVNLALQKITQIPEIKLSKWFSVVPCGNCIGSKDLVEKLSRTSDEIDVWSVLEKAVNTFIETRSLRVILPDWIKPTDGALDIELGQAFQGRRRGGGGGGGKKGNNLSMMMMGIMGKVALMTMLMVKIKAMKALMIAIVALLMSKMQLFKMMSPTAGREGGDGGAAHVIVLKESGGGGGGGGGHGGNGGGHSGGTVHVVHETFPSSGAWNADSGNVGANSWGAAGGAWNTGGSAPAGHGSASWGRRSQDSSKVLLNTSK</sequence>
<dbReference type="eggNOG" id="ENOG502STVF">
    <property type="taxonomic scope" value="Eukaryota"/>
</dbReference>
<dbReference type="InterPro" id="IPR012464">
    <property type="entry name" value="DUF1676"/>
</dbReference>
<evidence type="ECO:0000313" key="5">
    <source>
        <dbReference type="Proteomes" id="UP000015103"/>
    </source>
</evidence>
<dbReference type="GeneID" id="141446972"/>
<feature type="chain" id="PRO_5043791943" evidence="3">
    <location>
        <begin position="23"/>
        <end position="298"/>
    </location>
</feature>
<dbReference type="Proteomes" id="UP000015103">
    <property type="component" value="Unassembled WGS sequence"/>
</dbReference>
<dbReference type="InParanoid" id="T1IF84"/>
<protein>
    <submittedName>
        <fullName evidence="4">Uncharacterized protein</fullName>
    </submittedName>
</protein>
<dbReference type="RefSeq" id="XP_073970142.1">
    <property type="nucleotide sequence ID" value="XM_074114041.1"/>
</dbReference>
<feature type="signal peptide" evidence="3">
    <location>
        <begin position="1"/>
        <end position="22"/>
    </location>
</feature>
<feature type="transmembrane region" description="Helical" evidence="2">
    <location>
        <begin position="157"/>
        <end position="182"/>
    </location>
</feature>
<dbReference type="EMBL" id="ACPB03019842">
    <property type="status" value="NOT_ANNOTATED_CDS"/>
    <property type="molecule type" value="Genomic_DNA"/>
</dbReference>
<evidence type="ECO:0000313" key="4">
    <source>
        <dbReference type="EnsemblMetazoa" id="RPRC014953-PA"/>
    </source>
</evidence>
<dbReference type="RefSeq" id="XP_073970131.1">
    <property type="nucleotide sequence ID" value="XM_074114030.1"/>
</dbReference>
<name>T1IF84_RHOPR</name>
<evidence type="ECO:0000256" key="2">
    <source>
        <dbReference type="SAM" id="Phobius"/>
    </source>
</evidence>
<feature type="region of interest" description="Disordered" evidence="1">
    <location>
        <begin position="259"/>
        <end position="298"/>
    </location>
</feature>
<feature type="compositionally biased region" description="Polar residues" evidence="1">
    <location>
        <begin position="289"/>
        <end position="298"/>
    </location>
</feature>
<dbReference type="Pfam" id="PF07898">
    <property type="entry name" value="DUF1676"/>
    <property type="match status" value="1"/>
</dbReference>
<dbReference type="RefSeq" id="XP_073970133.1">
    <property type="nucleotide sequence ID" value="XM_074114032.1"/>
</dbReference>
<keyword evidence="3" id="KW-0732">Signal</keyword>
<dbReference type="PANTHER" id="PTHR21879">
    <property type="entry name" value="FI03362P-RELATED-RELATED"/>
    <property type="match status" value="1"/>
</dbReference>
<evidence type="ECO:0000256" key="3">
    <source>
        <dbReference type="SAM" id="SignalP"/>
    </source>
</evidence>
<evidence type="ECO:0000256" key="1">
    <source>
        <dbReference type="SAM" id="MobiDB-lite"/>
    </source>
</evidence>
<dbReference type="RefSeq" id="XP_073970139.1">
    <property type="nucleotide sequence ID" value="XM_074114038.1"/>
</dbReference>
<keyword evidence="2" id="KW-1133">Transmembrane helix</keyword>
<dbReference type="HOGENOM" id="CLU_934802_0_0_1"/>
<dbReference type="RefSeq" id="XP_073970141.1">
    <property type="nucleotide sequence ID" value="XM_074114040.1"/>
</dbReference>
<dbReference type="RefSeq" id="XP_073970138.1">
    <property type="nucleotide sequence ID" value="XM_074114037.1"/>
</dbReference>
<keyword evidence="2" id="KW-0472">Membrane</keyword>
<proteinExistence type="predicted"/>
<accession>T1IF84</accession>
<keyword evidence="5" id="KW-1185">Reference proteome</keyword>
<dbReference type="RefSeq" id="XP_073970132.1">
    <property type="nucleotide sequence ID" value="XM_074114031.1"/>
</dbReference>
<feature type="compositionally biased region" description="Low complexity" evidence="1">
    <location>
        <begin position="269"/>
        <end position="283"/>
    </location>
</feature>
<dbReference type="VEuPathDB" id="VectorBase:RPRC014953"/>
<dbReference type="RefSeq" id="XP_073970143.1">
    <property type="nucleotide sequence ID" value="XM_074114042.1"/>
</dbReference>
<dbReference type="RefSeq" id="XP_073970136.1">
    <property type="nucleotide sequence ID" value="XM_074114035.1"/>
</dbReference>
<reference evidence="4" key="1">
    <citation type="submission" date="2015-05" db="UniProtKB">
        <authorList>
            <consortium name="EnsemblMetazoa"/>
        </authorList>
    </citation>
    <scope>IDENTIFICATION</scope>
</reference>